<dbReference type="PROSITE" id="PS50122">
    <property type="entry name" value="CHEB"/>
    <property type="match status" value="1"/>
</dbReference>
<dbReference type="CDD" id="cd16432">
    <property type="entry name" value="CheB_Rec"/>
    <property type="match status" value="1"/>
</dbReference>
<evidence type="ECO:0000259" key="8">
    <source>
        <dbReference type="PROSITE" id="PS50122"/>
    </source>
</evidence>
<dbReference type="SUPFAM" id="SSF52172">
    <property type="entry name" value="CheY-like"/>
    <property type="match status" value="1"/>
</dbReference>
<sequence length="350" mass="36455">MAFGVLIVDDSVFFRRALRELILADDRLTVVGEAANGREAILKACQLKPDIITMDVEMPIMDGISAVREIMNRCPTPIMMLSSLTQAGAVATLEALDAGAIDFYPKSSSDAKEALGEGARLLTTRLRLLAARKQRQAIVAESAARGSATVAPRHAEQGVIGRRGLVVIGSSTGGPAALQTVLQEIPANFPVPIVIAQHMPASFTGPFASRLNSSMALNVVEAKDGAPLVAGTAYIVPGGKHGEVHLRSGTLVFSEREPAAGENFRPSVNFLFQSAAQAAGSDVLAVVLTGMGDDGTEGARAIRAASGHVWAQDQASSVIYGMPAAVAKAGLTEAVLPLKEVGAAILRSVR</sequence>
<dbReference type="OrthoDB" id="9793421at2"/>
<dbReference type="EC" id="3.1.1.61" evidence="4"/>
<evidence type="ECO:0000256" key="1">
    <source>
        <dbReference type="ARBA" id="ARBA00022500"/>
    </source>
</evidence>
<gene>
    <name evidence="4" type="primary">cheB</name>
    <name evidence="9" type="ordered locus">Hneap_0721</name>
</gene>
<evidence type="ECO:0000256" key="2">
    <source>
        <dbReference type="ARBA" id="ARBA00022801"/>
    </source>
</evidence>
<dbReference type="AlphaFoldDB" id="D0KYP7"/>
<keyword evidence="2 4" id="KW-0378">Hydrolase</keyword>
<dbReference type="GO" id="GO:0005737">
    <property type="term" value="C:cytoplasm"/>
    <property type="evidence" value="ECO:0007669"/>
    <property type="project" value="UniProtKB-SubCell"/>
</dbReference>
<feature type="domain" description="Response regulatory" evidence="7">
    <location>
        <begin position="4"/>
        <end position="121"/>
    </location>
</feature>
<dbReference type="EMBL" id="CP001801">
    <property type="protein sequence ID" value="ACX95570.1"/>
    <property type="molecule type" value="Genomic_DNA"/>
</dbReference>
<proteinExistence type="inferred from homology"/>
<evidence type="ECO:0000313" key="10">
    <source>
        <dbReference type="Proteomes" id="UP000009102"/>
    </source>
</evidence>
<organism evidence="9 10">
    <name type="scientific">Halothiobacillus neapolitanus (strain ATCC 23641 / DSM 15147 / CIP 104769 / NCIMB 8539 / c2)</name>
    <name type="common">Thiobacillus neapolitanus</name>
    <dbReference type="NCBI Taxonomy" id="555778"/>
    <lineage>
        <taxon>Bacteria</taxon>
        <taxon>Pseudomonadati</taxon>
        <taxon>Pseudomonadota</taxon>
        <taxon>Gammaproteobacteria</taxon>
        <taxon>Chromatiales</taxon>
        <taxon>Halothiobacillaceae</taxon>
        <taxon>Halothiobacillus</taxon>
    </lineage>
</organism>
<dbReference type="Pfam" id="PF00072">
    <property type="entry name" value="Response_reg"/>
    <property type="match status" value="1"/>
</dbReference>
<dbReference type="GO" id="GO:0050568">
    <property type="term" value="F:protein-glutamine glutaminase activity"/>
    <property type="evidence" value="ECO:0007669"/>
    <property type="project" value="UniProtKB-UniRule"/>
</dbReference>
<dbReference type="STRING" id="555778.Hneap_0721"/>
<feature type="active site" evidence="4 5">
    <location>
        <position position="294"/>
    </location>
</feature>
<comment type="catalytic activity">
    <reaction evidence="4">
        <text>L-glutaminyl-[protein] + H2O = L-glutamyl-[protein] + NH4(+)</text>
        <dbReference type="Rhea" id="RHEA:16441"/>
        <dbReference type="Rhea" id="RHEA-COMP:10207"/>
        <dbReference type="Rhea" id="RHEA-COMP:10208"/>
        <dbReference type="ChEBI" id="CHEBI:15377"/>
        <dbReference type="ChEBI" id="CHEBI:28938"/>
        <dbReference type="ChEBI" id="CHEBI:29973"/>
        <dbReference type="ChEBI" id="CHEBI:30011"/>
        <dbReference type="EC" id="3.5.1.44"/>
    </reaction>
</comment>
<accession>D0KYP7</accession>
<dbReference type="Proteomes" id="UP000009102">
    <property type="component" value="Chromosome"/>
</dbReference>
<evidence type="ECO:0000256" key="5">
    <source>
        <dbReference type="PROSITE-ProRule" id="PRU00050"/>
    </source>
</evidence>
<dbReference type="CDD" id="cd17541">
    <property type="entry name" value="REC_CheB-like"/>
    <property type="match status" value="1"/>
</dbReference>
<dbReference type="InterPro" id="IPR001789">
    <property type="entry name" value="Sig_transdc_resp-reg_receiver"/>
</dbReference>
<protein>
    <recommendedName>
        <fullName evidence="4">Protein-glutamate methylesterase/protein-glutamine glutaminase</fullName>
        <ecNumber evidence="4">3.1.1.61</ecNumber>
        <ecNumber evidence="4">3.5.1.44</ecNumber>
    </recommendedName>
</protein>
<dbReference type="SMART" id="SM00448">
    <property type="entry name" value="REC"/>
    <property type="match status" value="1"/>
</dbReference>
<dbReference type="PIRSF" id="PIRSF000876">
    <property type="entry name" value="RR_chemtxs_CheB"/>
    <property type="match status" value="1"/>
</dbReference>
<evidence type="ECO:0000313" key="9">
    <source>
        <dbReference type="EMBL" id="ACX95570.1"/>
    </source>
</evidence>
<dbReference type="EC" id="3.5.1.44" evidence="4"/>
<evidence type="ECO:0000259" key="7">
    <source>
        <dbReference type="PROSITE" id="PS50110"/>
    </source>
</evidence>
<feature type="active site" evidence="4 5">
    <location>
        <position position="171"/>
    </location>
</feature>
<comment type="function">
    <text evidence="4">Involved in chemotaxis. Part of a chemotaxis signal transduction system that modulates chemotaxis in response to various stimuli. Catalyzes the demethylation of specific methylglutamate residues introduced into the chemoreceptors (methyl-accepting chemotaxis proteins or MCP) by CheR. Also mediates the irreversible deamidation of specific glutamine residues to glutamic acid.</text>
</comment>
<comment type="domain">
    <text evidence="4">Contains a C-terminal catalytic domain, and an N-terminal region which modulates catalytic activity.</text>
</comment>
<dbReference type="Gene3D" id="3.40.50.2300">
    <property type="match status" value="1"/>
</dbReference>
<comment type="PTM">
    <text evidence="4">Phosphorylated by CheA. Phosphorylation of the N-terminal regulatory domain activates the methylesterase activity.</text>
</comment>
<dbReference type="InterPro" id="IPR008248">
    <property type="entry name" value="CheB-like"/>
</dbReference>
<dbReference type="Pfam" id="PF01339">
    <property type="entry name" value="CheB_methylest"/>
    <property type="match status" value="1"/>
</dbReference>
<dbReference type="InterPro" id="IPR035909">
    <property type="entry name" value="CheB_C"/>
</dbReference>
<dbReference type="InterPro" id="IPR011006">
    <property type="entry name" value="CheY-like_superfamily"/>
</dbReference>
<comment type="catalytic activity">
    <reaction evidence="3 4">
        <text>[protein]-L-glutamate 5-O-methyl ester + H2O = L-glutamyl-[protein] + methanol + H(+)</text>
        <dbReference type="Rhea" id="RHEA:23236"/>
        <dbReference type="Rhea" id="RHEA-COMP:10208"/>
        <dbReference type="Rhea" id="RHEA-COMP:10311"/>
        <dbReference type="ChEBI" id="CHEBI:15377"/>
        <dbReference type="ChEBI" id="CHEBI:15378"/>
        <dbReference type="ChEBI" id="CHEBI:17790"/>
        <dbReference type="ChEBI" id="CHEBI:29973"/>
        <dbReference type="ChEBI" id="CHEBI:82795"/>
        <dbReference type="EC" id="3.1.1.61"/>
    </reaction>
</comment>
<feature type="modified residue" description="4-aspartylphosphate" evidence="4 6">
    <location>
        <position position="55"/>
    </location>
</feature>
<comment type="similarity">
    <text evidence="4">Belongs to the CheB family.</text>
</comment>
<reference evidence="9 10" key="1">
    <citation type="submission" date="2009-10" db="EMBL/GenBank/DDBJ databases">
        <title>Complete sequence of Halothiobacillus neapolitanus c2.</title>
        <authorList>
            <consortium name="US DOE Joint Genome Institute"/>
            <person name="Lucas S."/>
            <person name="Copeland A."/>
            <person name="Lapidus A."/>
            <person name="Glavina del Rio T."/>
            <person name="Tice H."/>
            <person name="Bruce D."/>
            <person name="Goodwin L."/>
            <person name="Pitluck S."/>
            <person name="Davenport K."/>
            <person name="Brettin T."/>
            <person name="Detter J.C."/>
            <person name="Han C."/>
            <person name="Tapia R."/>
            <person name="Larimer F."/>
            <person name="Land M."/>
            <person name="Hauser L."/>
            <person name="Kyrpides N."/>
            <person name="Mikhailova N."/>
            <person name="Kerfeld C."/>
            <person name="Cannon G."/>
            <person name="Heinhort S."/>
        </authorList>
    </citation>
    <scope>NUCLEOTIDE SEQUENCE [LARGE SCALE GENOMIC DNA]</scope>
    <source>
        <strain evidence="10">ATCC 23641 / c2</strain>
    </source>
</reference>
<dbReference type="SUPFAM" id="SSF52738">
    <property type="entry name" value="Methylesterase CheB, C-terminal domain"/>
    <property type="match status" value="1"/>
</dbReference>
<dbReference type="Gene3D" id="3.40.50.180">
    <property type="entry name" value="Methylesterase CheB, C-terminal domain"/>
    <property type="match status" value="1"/>
</dbReference>
<dbReference type="PROSITE" id="PS50110">
    <property type="entry name" value="RESPONSE_REGULATORY"/>
    <property type="match status" value="1"/>
</dbReference>
<feature type="active site" evidence="4 5">
    <location>
        <position position="198"/>
    </location>
</feature>
<evidence type="ECO:0000256" key="4">
    <source>
        <dbReference type="HAMAP-Rule" id="MF_00099"/>
    </source>
</evidence>
<dbReference type="GO" id="GO:0008984">
    <property type="term" value="F:protein-glutamate methylesterase activity"/>
    <property type="evidence" value="ECO:0007669"/>
    <property type="project" value="UniProtKB-UniRule"/>
</dbReference>
<keyword evidence="1 4" id="KW-0145">Chemotaxis</keyword>
<dbReference type="GO" id="GO:0006935">
    <property type="term" value="P:chemotaxis"/>
    <property type="evidence" value="ECO:0007669"/>
    <property type="project" value="UniProtKB-UniRule"/>
</dbReference>
<dbReference type="PANTHER" id="PTHR42872">
    <property type="entry name" value="PROTEIN-GLUTAMATE METHYLESTERASE/PROTEIN-GLUTAMINE GLUTAMINASE"/>
    <property type="match status" value="1"/>
</dbReference>
<keyword evidence="4" id="KW-0963">Cytoplasm</keyword>
<evidence type="ECO:0000256" key="6">
    <source>
        <dbReference type="PROSITE-ProRule" id="PRU00169"/>
    </source>
</evidence>
<dbReference type="NCBIfam" id="NF001965">
    <property type="entry name" value="PRK00742.1"/>
    <property type="match status" value="1"/>
</dbReference>
<dbReference type="eggNOG" id="COG2201">
    <property type="taxonomic scope" value="Bacteria"/>
</dbReference>
<feature type="domain" description="CheB-type methylesterase" evidence="8">
    <location>
        <begin position="159"/>
        <end position="350"/>
    </location>
</feature>
<dbReference type="HOGENOM" id="CLU_000445_51_0_6"/>
<evidence type="ECO:0000256" key="3">
    <source>
        <dbReference type="ARBA" id="ARBA00048267"/>
    </source>
</evidence>
<keyword evidence="10" id="KW-1185">Reference proteome</keyword>
<dbReference type="InterPro" id="IPR000673">
    <property type="entry name" value="Sig_transdc_resp-reg_Me-estase"/>
</dbReference>
<name>D0KYP7_HALNC</name>
<dbReference type="HAMAP" id="MF_00099">
    <property type="entry name" value="CheB_chemtxs"/>
    <property type="match status" value="1"/>
</dbReference>
<comment type="subcellular location">
    <subcellularLocation>
        <location evidence="4">Cytoplasm</location>
    </subcellularLocation>
</comment>
<dbReference type="GO" id="GO:0000156">
    <property type="term" value="F:phosphorelay response regulator activity"/>
    <property type="evidence" value="ECO:0007669"/>
    <property type="project" value="InterPro"/>
</dbReference>
<dbReference type="RefSeq" id="WP_012823606.1">
    <property type="nucleotide sequence ID" value="NC_013422.1"/>
</dbReference>
<keyword evidence="4 6" id="KW-0597">Phosphoprotein</keyword>
<dbReference type="PANTHER" id="PTHR42872:SF3">
    <property type="entry name" value="PROTEIN-GLUTAMATE METHYLESTERASE_PROTEIN-GLUTAMINE GLUTAMINASE 1"/>
    <property type="match status" value="1"/>
</dbReference>
<dbReference type="KEGG" id="hna:Hneap_0721"/>